<dbReference type="Proteomes" id="UP000199520">
    <property type="component" value="Unassembled WGS sequence"/>
</dbReference>
<keyword evidence="3" id="KW-0145">Chemotaxis</keyword>
<feature type="domain" description="Methyl-accepting transducer" evidence="11">
    <location>
        <begin position="393"/>
        <end position="629"/>
    </location>
</feature>
<evidence type="ECO:0000259" key="11">
    <source>
        <dbReference type="PROSITE" id="PS50111"/>
    </source>
</evidence>
<dbReference type="AlphaFoldDB" id="A0A1I4K8J6"/>
<dbReference type="Gene3D" id="3.30.450.20">
    <property type="entry name" value="PAS domain"/>
    <property type="match status" value="1"/>
</dbReference>
<name>A0A1I4K8J6_9FIRM</name>
<evidence type="ECO:0000256" key="1">
    <source>
        <dbReference type="ARBA" id="ARBA00004651"/>
    </source>
</evidence>
<dbReference type="InterPro" id="IPR029151">
    <property type="entry name" value="Sensor-like_sf"/>
</dbReference>
<sequence length="679" mass="73748">MLRKLLSHLQFKLIGVICLILLVTLGIVSFVTYKRTDTILAKNSADLQQTIARDYAREVEFQFNVLLNDVYCIATAEQMINATDKNQIRQILGKEIKRYPMFSALWYFDLDGISIDATGLETKSDEREYFQIVKRTQKPYVSNPYISKVTGKFVVAVAYPVFRNGKMDGMINAIYPSDKILEKVQQAKFGKTGYAILVGGDGLVVADGDNADLIGKVSFLKQNIPDGLNLVQKKLDERVVKSTQEALSGKIVQTSYTNYDNNSKYAVFRPVQLGEQQRWGLVITTETKEIYEDANNLLKWILLVSLIGLLISGAIAYSFGRKFTKPILAINQEMALVAQGDLRKHSIAVTSSDELGQMVKSFLIMRDSLINIVEKVQHESQQVAAASEELTASAEQSAQAANQVASSISEVAQGTDKQHHVVSETAEIVGQMSESIQQVAANANVLSQQSTKAAETAKEGGKSVEGAVKQMTEIEHTVSCSAQVVTQLGERSKEIGQIVDTISGIAGQTNLLALNAAIEAARAGEQGRGFAVVAEEVRKLAEQSQEAAKQISHLISAIQGETDKAVSAMNEGTRDVKVGTGIVNEAGKAFQEIVSLVDSLAEQVEAISTAIRNLASGSQKIVSSVQQIDQLTATTTEEAQTVSAATEEQSASMEEIASSSQSLAKMAQDLQDAVSKFRI</sequence>
<protein>
    <submittedName>
        <fullName evidence="13">Methyl-accepting chemotaxis sensory transducer with Cache sensor</fullName>
    </submittedName>
</protein>
<proteinExistence type="inferred from homology"/>
<dbReference type="GO" id="GO:0007165">
    <property type="term" value="P:signal transduction"/>
    <property type="evidence" value="ECO:0007669"/>
    <property type="project" value="UniProtKB-KW"/>
</dbReference>
<evidence type="ECO:0000256" key="2">
    <source>
        <dbReference type="ARBA" id="ARBA00022475"/>
    </source>
</evidence>
<dbReference type="Pfam" id="PF02743">
    <property type="entry name" value="dCache_1"/>
    <property type="match status" value="1"/>
</dbReference>
<evidence type="ECO:0000313" key="13">
    <source>
        <dbReference type="EMBL" id="SFL75105.1"/>
    </source>
</evidence>
<evidence type="ECO:0000256" key="8">
    <source>
        <dbReference type="ARBA" id="ARBA00029447"/>
    </source>
</evidence>
<dbReference type="CDD" id="cd18773">
    <property type="entry name" value="PDC1_HK_sensor"/>
    <property type="match status" value="1"/>
</dbReference>
<evidence type="ECO:0000256" key="7">
    <source>
        <dbReference type="ARBA" id="ARBA00023224"/>
    </source>
</evidence>
<dbReference type="InterPro" id="IPR033479">
    <property type="entry name" value="dCache_1"/>
</dbReference>
<dbReference type="STRING" id="1123291.SAMN04490355_101651"/>
<dbReference type="Pfam" id="PF00015">
    <property type="entry name" value="MCPsignal"/>
    <property type="match status" value="1"/>
</dbReference>
<dbReference type="SUPFAM" id="SSF103190">
    <property type="entry name" value="Sensory domain-like"/>
    <property type="match status" value="1"/>
</dbReference>
<dbReference type="SMART" id="SM00304">
    <property type="entry name" value="HAMP"/>
    <property type="match status" value="1"/>
</dbReference>
<keyword evidence="2" id="KW-1003">Cell membrane</keyword>
<dbReference type="EMBL" id="FOTS01000016">
    <property type="protein sequence ID" value="SFL75105.1"/>
    <property type="molecule type" value="Genomic_DNA"/>
</dbReference>
<dbReference type="SMART" id="SM00283">
    <property type="entry name" value="MA"/>
    <property type="match status" value="1"/>
</dbReference>
<dbReference type="PANTHER" id="PTHR32089:SF112">
    <property type="entry name" value="LYSOZYME-LIKE PROTEIN-RELATED"/>
    <property type="match status" value="1"/>
</dbReference>
<dbReference type="PROSITE" id="PS50111">
    <property type="entry name" value="CHEMOTAXIS_TRANSDUC_2"/>
    <property type="match status" value="1"/>
</dbReference>
<feature type="transmembrane region" description="Helical" evidence="10">
    <location>
        <begin position="12"/>
        <end position="33"/>
    </location>
</feature>
<dbReference type="GO" id="GO:0005886">
    <property type="term" value="C:plasma membrane"/>
    <property type="evidence" value="ECO:0007669"/>
    <property type="project" value="UniProtKB-SubCell"/>
</dbReference>
<comment type="similarity">
    <text evidence="8">Belongs to the methyl-accepting chemotaxis (MCP) protein family.</text>
</comment>
<dbReference type="PROSITE" id="PS50885">
    <property type="entry name" value="HAMP"/>
    <property type="match status" value="1"/>
</dbReference>
<evidence type="ECO:0000313" key="14">
    <source>
        <dbReference type="Proteomes" id="UP000199520"/>
    </source>
</evidence>
<keyword evidence="7 9" id="KW-0807">Transducer</keyword>
<dbReference type="CDD" id="cd12912">
    <property type="entry name" value="PDC2_MCP_like"/>
    <property type="match status" value="1"/>
</dbReference>
<keyword evidence="4 10" id="KW-0812">Transmembrane</keyword>
<dbReference type="OrthoDB" id="9760371at2"/>
<organism evidence="13 14">
    <name type="scientific">Pelosinus propionicus DSM 13327</name>
    <dbReference type="NCBI Taxonomy" id="1123291"/>
    <lineage>
        <taxon>Bacteria</taxon>
        <taxon>Bacillati</taxon>
        <taxon>Bacillota</taxon>
        <taxon>Negativicutes</taxon>
        <taxon>Selenomonadales</taxon>
        <taxon>Sporomusaceae</taxon>
        <taxon>Pelosinus</taxon>
    </lineage>
</organism>
<dbReference type="Gene3D" id="6.10.340.10">
    <property type="match status" value="1"/>
</dbReference>
<accession>A0A1I4K8J6</accession>
<gene>
    <name evidence="13" type="ORF">SAMN04490355_101651</name>
</gene>
<keyword evidence="5 10" id="KW-1133">Transmembrane helix</keyword>
<evidence type="ECO:0000256" key="10">
    <source>
        <dbReference type="SAM" id="Phobius"/>
    </source>
</evidence>
<feature type="transmembrane region" description="Helical" evidence="10">
    <location>
        <begin position="297"/>
        <end position="319"/>
    </location>
</feature>
<evidence type="ECO:0000259" key="12">
    <source>
        <dbReference type="PROSITE" id="PS50885"/>
    </source>
</evidence>
<dbReference type="RefSeq" id="WP_090936409.1">
    <property type="nucleotide sequence ID" value="NZ_FOTS01000016.1"/>
</dbReference>
<dbReference type="CDD" id="cd06225">
    <property type="entry name" value="HAMP"/>
    <property type="match status" value="1"/>
</dbReference>
<evidence type="ECO:0000256" key="9">
    <source>
        <dbReference type="PROSITE-ProRule" id="PRU00284"/>
    </source>
</evidence>
<comment type="subcellular location">
    <subcellularLocation>
        <location evidence="1">Cell membrane</location>
        <topology evidence="1">Multi-pass membrane protein</topology>
    </subcellularLocation>
</comment>
<dbReference type="GO" id="GO:0006935">
    <property type="term" value="P:chemotaxis"/>
    <property type="evidence" value="ECO:0007669"/>
    <property type="project" value="UniProtKB-KW"/>
</dbReference>
<evidence type="ECO:0000256" key="3">
    <source>
        <dbReference type="ARBA" id="ARBA00022500"/>
    </source>
</evidence>
<feature type="domain" description="HAMP" evidence="12">
    <location>
        <begin position="321"/>
        <end position="374"/>
    </location>
</feature>
<keyword evidence="6 10" id="KW-0472">Membrane</keyword>
<keyword evidence="14" id="KW-1185">Reference proteome</keyword>
<dbReference type="Gene3D" id="1.10.287.950">
    <property type="entry name" value="Methyl-accepting chemotaxis protein"/>
    <property type="match status" value="1"/>
</dbReference>
<dbReference type="CDD" id="cd11386">
    <property type="entry name" value="MCP_signal"/>
    <property type="match status" value="1"/>
</dbReference>
<dbReference type="SUPFAM" id="SSF58104">
    <property type="entry name" value="Methyl-accepting chemotaxis protein (MCP) signaling domain"/>
    <property type="match status" value="1"/>
</dbReference>
<dbReference type="InterPro" id="IPR003660">
    <property type="entry name" value="HAMP_dom"/>
</dbReference>
<dbReference type="InterPro" id="IPR004089">
    <property type="entry name" value="MCPsignal_dom"/>
</dbReference>
<evidence type="ECO:0000256" key="4">
    <source>
        <dbReference type="ARBA" id="ARBA00022692"/>
    </source>
</evidence>
<evidence type="ECO:0000256" key="5">
    <source>
        <dbReference type="ARBA" id="ARBA00022989"/>
    </source>
</evidence>
<reference evidence="14" key="1">
    <citation type="submission" date="2016-10" db="EMBL/GenBank/DDBJ databases">
        <authorList>
            <person name="Varghese N."/>
            <person name="Submissions S."/>
        </authorList>
    </citation>
    <scope>NUCLEOTIDE SEQUENCE [LARGE SCALE GENOMIC DNA]</scope>
    <source>
        <strain evidence="14">DSM 13327</strain>
    </source>
</reference>
<evidence type="ECO:0000256" key="6">
    <source>
        <dbReference type="ARBA" id="ARBA00023136"/>
    </source>
</evidence>
<dbReference type="PANTHER" id="PTHR32089">
    <property type="entry name" value="METHYL-ACCEPTING CHEMOTAXIS PROTEIN MCPB"/>
    <property type="match status" value="1"/>
</dbReference>
<dbReference type="Pfam" id="PF00672">
    <property type="entry name" value="HAMP"/>
    <property type="match status" value="1"/>
</dbReference>